<name>A0AA37MYR3_9FIRM</name>
<keyword evidence="3" id="KW-1185">Reference proteome</keyword>
<gene>
    <name evidence="2" type="ORF">JCM17207_19510</name>
</gene>
<sequence>MFSGFSSYFEHWNYHKGNCESPENSGFGGFRVSCVCNKCIEINFSKQKAGEILNRNEVVLNRLRAIIGDELFREVCFQMPGEDIHIPVFGNGFTSIKDRNWSIRQDVWKGKSILEVSKKYELSQSQIYKILKSRE</sequence>
<comment type="caution">
    <text evidence="2">The sequence shown here is derived from an EMBL/GenBank/DDBJ whole genome shotgun (WGS) entry which is preliminary data.</text>
</comment>
<dbReference type="RefSeq" id="WP_238317564.1">
    <property type="nucleotide sequence ID" value="NZ_BQKV01000081.1"/>
</dbReference>
<dbReference type="Gene3D" id="1.10.10.60">
    <property type="entry name" value="Homeodomain-like"/>
    <property type="match status" value="1"/>
</dbReference>
<dbReference type="InterPro" id="IPR009057">
    <property type="entry name" value="Homeodomain-like_sf"/>
</dbReference>
<dbReference type="SUPFAM" id="SSF46689">
    <property type="entry name" value="Homeodomain-like"/>
    <property type="match status" value="1"/>
</dbReference>
<proteinExistence type="predicted"/>
<dbReference type="EMBL" id="BQKV01000081">
    <property type="protein sequence ID" value="GJN65326.1"/>
    <property type="molecule type" value="Genomic_DNA"/>
</dbReference>
<reference evidence="2" key="1">
    <citation type="journal article" date="2022" name="Int. J. Syst. Evol. Microbiol.">
        <title>Genome-based, phenotypic and chemotaxonomic classification of Faecalibacterium strains: proposal of three novel species Faecalibacterium duncaniae sp. nov., Faecalibacterium hattorii sp. nov. and Faecalibacterium gallinarum sp. nov. .</title>
        <authorList>
            <person name="Sakamoto M."/>
            <person name="Sakurai N."/>
            <person name="Tanno H."/>
            <person name="Iino T."/>
            <person name="Ohkuma M."/>
            <person name="Endo A."/>
        </authorList>
    </citation>
    <scope>NUCLEOTIDE SEQUENCE</scope>
    <source>
        <strain evidence="2">JCM 17207</strain>
    </source>
</reference>
<evidence type="ECO:0000259" key="1">
    <source>
        <dbReference type="Pfam" id="PF08765"/>
    </source>
</evidence>
<dbReference type="AlphaFoldDB" id="A0AA37MYR3"/>
<dbReference type="Proteomes" id="UP001055185">
    <property type="component" value="Unassembled WGS sequence"/>
</dbReference>
<organism evidence="2 3">
    <name type="scientific">Faecalibacterium gallinarum</name>
    <dbReference type="NCBI Taxonomy" id="2903556"/>
    <lineage>
        <taxon>Bacteria</taxon>
        <taxon>Bacillati</taxon>
        <taxon>Bacillota</taxon>
        <taxon>Clostridia</taxon>
        <taxon>Eubacteriales</taxon>
        <taxon>Oscillospiraceae</taxon>
        <taxon>Faecalibacterium</taxon>
    </lineage>
</organism>
<dbReference type="Pfam" id="PF08765">
    <property type="entry name" value="Mor"/>
    <property type="match status" value="1"/>
</dbReference>
<feature type="domain" description="Mor transcription activator" evidence="1">
    <location>
        <begin position="52"/>
        <end position="132"/>
    </location>
</feature>
<accession>A0AA37MYR3</accession>
<protein>
    <recommendedName>
        <fullName evidence="1">Mor transcription activator domain-containing protein</fullName>
    </recommendedName>
</protein>
<evidence type="ECO:0000313" key="3">
    <source>
        <dbReference type="Proteomes" id="UP001055185"/>
    </source>
</evidence>
<dbReference type="InterPro" id="IPR014875">
    <property type="entry name" value="Mor_transcription_activator"/>
</dbReference>
<evidence type="ECO:0000313" key="2">
    <source>
        <dbReference type="EMBL" id="GJN65326.1"/>
    </source>
</evidence>